<dbReference type="PANTHER" id="PTHR39158:SF1">
    <property type="entry name" value="DNAJ HOMOLOG SUBFAMILY C MEMBER 28"/>
    <property type="match status" value="1"/>
</dbReference>
<comment type="caution">
    <text evidence="2">The sequence shown here is derived from an EMBL/GenBank/DDBJ whole genome shotgun (WGS) entry which is preliminary data.</text>
</comment>
<dbReference type="Proteomes" id="UP000460318">
    <property type="component" value="Unassembled WGS sequence"/>
</dbReference>
<dbReference type="AlphaFoldDB" id="A0A7X3LFA1"/>
<feature type="domain" description="DnaJ homologue subfamily C member 28 conserved" evidence="1">
    <location>
        <begin position="7"/>
        <end position="73"/>
    </location>
</feature>
<sequence length="130" mass="15091">MSIMSWLAEQRINQAMERGEFKDLAGKGKPLEFEDMSQIPVDLRMSYKIMKNAGFIPEELQLQGELLKLQDLIHACENAGEKQKLKKTMTEKKLRFQMLMEQRGLSGSTAFLEYEQKIRDRLQDPKAPVK</sequence>
<dbReference type="InterPro" id="IPR052573">
    <property type="entry name" value="DnaJ_C_subfamily_28"/>
</dbReference>
<evidence type="ECO:0000313" key="2">
    <source>
        <dbReference type="EMBL" id="MWV43416.1"/>
    </source>
</evidence>
<evidence type="ECO:0000313" key="3">
    <source>
        <dbReference type="Proteomes" id="UP000460318"/>
    </source>
</evidence>
<accession>A0A7X3LFA1</accession>
<organism evidence="2 3">
    <name type="scientific">Paenibacillus dendrobii</name>
    <dbReference type="NCBI Taxonomy" id="2691084"/>
    <lineage>
        <taxon>Bacteria</taxon>
        <taxon>Bacillati</taxon>
        <taxon>Bacillota</taxon>
        <taxon>Bacilli</taxon>
        <taxon>Bacillales</taxon>
        <taxon>Paenibacillaceae</taxon>
        <taxon>Paenibacillus</taxon>
    </lineage>
</organism>
<evidence type="ECO:0000259" key="1">
    <source>
        <dbReference type="Pfam" id="PF09350"/>
    </source>
</evidence>
<gene>
    <name evidence="2" type="ORF">GRF59_07195</name>
</gene>
<dbReference type="PANTHER" id="PTHR39158">
    <property type="entry name" value="OS08G0560600 PROTEIN"/>
    <property type="match status" value="1"/>
</dbReference>
<keyword evidence="3" id="KW-1185">Reference proteome</keyword>
<dbReference type="Pfam" id="PF09350">
    <property type="entry name" value="DJC28_CD"/>
    <property type="match status" value="1"/>
</dbReference>
<dbReference type="EMBL" id="WUBI01000001">
    <property type="protein sequence ID" value="MWV43416.1"/>
    <property type="molecule type" value="Genomic_DNA"/>
</dbReference>
<proteinExistence type="predicted"/>
<reference evidence="2 3" key="1">
    <citation type="submission" date="2019-12" db="EMBL/GenBank/DDBJ databases">
        <title>Paenibacillus sp. nov., an endophytic bacterium isolated from the stem of Dendrobium.</title>
        <authorList>
            <person name="Zhao R."/>
        </authorList>
    </citation>
    <scope>NUCLEOTIDE SEQUENCE [LARGE SCALE GENOMIC DNA]</scope>
    <source>
        <strain evidence="2 3">HJL G12</strain>
    </source>
</reference>
<dbReference type="InterPro" id="IPR018961">
    <property type="entry name" value="DnaJ_homolog_subfam-C_membr-28"/>
</dbReference>
<dbReference type="RefSeq" id="WP_160496925.1">
    <property type="nucleotide sequence ID" value="NZ_WUBI01000001.1"/>
</dbReference>
<name>A0A7X3LFA1_9BACL</name>
<protein>
    <submittedName>
        <fullName evidence="2">DUF1992 domain-containing protein</fullName>
    </submittedName>
</protein>